<reference evidence="2 3" key="1">
    <citation type="submission" date="2016-09" db="EMBL/GenBank/DDBJ databases">
        <title>Phylogenomics of Achromobacter.</title>
        <authorList>
            <person name="Jeukens J."/>
            <person name="Freschi L."/>
            <person name="Vincent A.T."/>
            <person name="Emond-Rheault J.-G."/>
            <person name="Kukavica-Ibrulj I."/>
            <person name="Charette S.J."/>
            <person name="Levesque R.C."/>
        </authorList>
    </citation>
    <scope>NUCLEOTIDE SEQUENCE [LARGE SCALE GENOMIC DNA]</scope>
    <source>
        <strain evidence="2 3">AUS488</strain>
    </source>
</reference>
<name>A0A1R1JTE9_ALCXX</name>
<dbReference type="RefSeq" id="WP_076412165.1">
    <property type="nucleotide sequence ID" value="NZ_AP028040.1"/>
</dbReference>
<feature type="compositionally biased region" description="Low complexity" evidence="1">
    <location>
        <begin position="1"/>
        <end position="17"/>
    </location>
</feature>
<dbReference type="EMBL" id="MJMN01000014">
    <property type="protein sequence ID" value="OMG86598.1"/>
    <property type="molecule type" value="Genomic_DNA"/>
</dbReference>
<organism evidence="2 3">
    <name type="scientific">Alcaligenes xylosoxydans xylosoxydans</name>
    <name type="common">Achromobacter xylosoxidans</name>
    <dbReference type="NCBI Taxonomy" id="85698"/>
    <lineage>
        <taxon>Bacteria</taxon>
        <taxon>Pseudomonadati</taxon>
        <taxon>Pseudomonadota</taxon>
        <taxon>Betaproteobacteria</taxon>
        <taxon>Burkholderiales</taxon>
        <taxon>Alcaligenaceae</taxon>
        <taxon>Achromobacter</taxon>
    </lineage>
</organism>
<gene>
    <name evidence="2" type="ORF">BIZ92_25695</name>
</gene>
<feature type="compositionally biased region" description="Low complexity" evidence="1">
    <location>
        <begin position="28"/>
        <end position="37"/>
    </location>
</feature>
<feature type="compositionally biased region" description="Polar residues" evidence="1">
    <location>
        <begin position="76"/>
        <end position="85"/>
    </location>
</feature>
<dbReference type="AlphaFoldDB" id="A0A1R1JTE9"/>
<dbReference type="Proteomes" id="UP000187251">
    <property type="component" value="Unassembled WGS sequence"/>
</dbReference>
<sequence length="97" mass="10055">MTSSKTSSSKTSTPPSSLGKHGAERPARSGAAAAASGKVLPPQSPVDVPRQPPRPDAATPDEAARDGRRVADDQTESNWADNAQPQPRAKNARSSIL</sequence>
<proteinExistence type="predicted"/>
<accession>A0A1R1JTE9</accession>
<protein>
    <submittedName>
        <fullName evidence="2">Uncharacterized protein</fullName>
    </submittedName>
</protein>
<evidence type="ECO:0000313" key="3">
    <source>
        <dbReference type="Proteomes" id="UP000187251"/>
    </source>
</evidence>
<feature type="region of interest" description="Disordered" evidence="1">
    <location>
        <begin position="1"/>
        <end position="97"/>
    </location>
</feature>
<evidence type="ECO:0000256" key="1">
    <source>
        <dbReference type="SAM" id="MobiDB-lite"/>
    </source>
</evidence>
<evidence type="ECO:0000313" key="2">
    <source>
        <dbReference type="EMBL" id="OMG86598.1"/>
    </source>
</evidence>
<dbReference type="OrthoDB" id="8657529at2"/>
<comment type="caution">
    <text evidence="2">The sequence shown here is derived from an EMBL/GenBank/DDBJ whole genome shotgun (WGS) entry which is preliminary data.</text>
</comment>
<feature type="compositionally biased region" description="Basic and acidic residues" evidence="1">
    <location>
        <begin position="62"/>
        <end position="72"/>
    </location>
</feature>